<accession>A0ABV6IJW9</accession>
<reference evidence="1 2" key="1">
    <citation type="submission" date="2024-09" db="EMBL/GenBank/DDBJ databases">
        <authorList>
            <person name="Sun Q."/>
            <person name="Mori K."/>
        </authorList>
    </citation>
    <scope>NUCLEOTIDE SEQUENCE [LARGE SCALE GENOMIC DNA]</scope>
    <source>
        <strain evidence="1 2">CCM 8677</strain>
    </source>
</reference>
<sequence length="131" mass="14845">MQIRNQHGKIQLIRTMYDPAIKRGRSVLLGTLSNYAHEIPTAINGKLTDAERAQLQPILDENLAKLTRQREVNAVRSLPEVIRHATKWYLQAGKSEDDLSALANETRVEFSKLLASMVKAGVGRKRNRKKE</sequence>
<name>A0ABV6IJW9_9BURK</name>
<evidence type="ECO:0000313" key="2">
    <source>
        <dbReference type="Proteomes" id="UP001589844"/>
    </source>
</evidence>
<keyword evidence="2" id="KW-1185">Reference proteome</keyword>
<comment type="caution">
    <text evidence="1">The sequence shown here is derived from an EMBL/GenBank/DDBJ whole genome shotgun (WGS) entry which is preliminary data.</text>
</comment>
<organism evidence="1 2">
    <name type="scientific">Undibacterium danionis</name>
    <dbReference type="NCBI Taxonomy" id="1812100"/>
    <lineage>
        <taxon>Bacteria</taxon>
        <taxon>Pseudomonadati</taxon>
        <taxon>Pseudomonadota</taxon>
        <taxon>Betaproteobacteria</taxon>
        <taxon>Burkholderiales</taxon>
        <taxon>Oxalobacteraceae</taxon>
        <taxon>Undibacterium</taxon>
    </lineage>
</organism>
<dbReference type="Proteomes" id="UP001589844">
    <property type="component" value="Unassembled WGS sequence"/>
</dbReference>
<protein>
    <submittedName>
        <fullName evidence="1">Uncharacterized protein</fullName>
    </submittedName>
</protein>
<proteinExistence type="predicted"/>
<dbReference type="RefSeq" id="WP_390213931.1">
    <property type="nucleotide sequence ID" value="NZ_JBHLXJ010000017.1"/>
</dbReference>
<gene>
    <name evidence="1" type="ORF">ACFFJH_15940</name>
</gene>
<dbReference type="EMBL" id="JBHLXJ010000017">
    <property type="protein sequence ID" value="MFC0351311.1"/>
    <property type="molecule type" value="Genomic_DNA"/>
</dbReference>
<evidence type="ECO:0000313" key="1">
    <source>
        <dbReference type="EMBL" id="MFC0351311.1"/>
    </source>
</evidence>